<dbReference type="GeneID" id="99613784"/>
<dbReference type="Gene3D" id="1.10.10.60">
    <property type="entry name" value="Homeodomain-like"/>
    <property type="match status" value="1"/>
</dbReference>
<comment type="caution">
    <text evidence="5">The sequence shown here is derived from an EMBL/GenBank/DDBJ whole genome shotgun (WGS) entry which is preliminary data.</text>
</comment>
<protein>
    <submittedName>
        <fullName evidence="5">Bacterial regulatory helix-turn-helix protein, AraC family</fullName>
    </submittedName>
</protein>
<sequence length="50" mass="5708">MLEESNAPVSEIAQHCGFATTSHYSHTFKLQIGVTPTQYRDKHHSQHQKT</sequence>
<feature type="domain" description="HTH araC/xylS-type" evidence="4">
    <location>
        <begin position="1"/>
        <end position="42"/>
    </location>
</feature>
<gene>
    <name evidence="5" type="ORF">BAQU_1871</name>
</gene>
<dbReference type="PANTHER" id="PTHR43280">
    <property type="entry name" value="ARAC-FAMILY TRANSCRIPTIONAL REGULATOR"/>
    <property type="match status" value="1"/>
</dbReference>
<dbReference type="SUPFAM" id="SSF46689">
    <property type="entry name" value="Homeodomain-like"/>
    <property type="match status" value="1"/>
</dbReference>
<proteinExistence type="predicted"/>
<dbReference type="Proteomes" id="UP000216451">
    <property type="component" value="Unassembled WGS sequence"/>
</dbReference>
<dbReference type="PROSITE" id="PS01124">
    <property type="entry name" value="HTH_ARAC_FAMILY_2"/>
    <property type="match status" value="1"/>
</dbReference>
<dbReference type="PANTHER" id="PTHR43280:SF2">
    <property type="entry name" value="HTH-TYPE TRANSCRIPTIONAL REGULATOR EXSA"/>
    <property type="match status" value="1"/>
</dbReference>
<organism evidence="5 6">
    <name type="scientific">Bifidobacterium aquikefiri</name>
    <dbReference type="NCBI Taxonomy" id="1653207"/>
    <lineage>
        <taxon>Bacteria</taxon>
        <taxon>Bacillati</taxon>
        <taxon>Actinomycetota</taxon>
        <taxon>Actinomycetes</taxon>
        <taxon>Bifidobacteriales</taxon>
        <taxon>Bifidobacteriaceae</taxon>
        <taxon>Bifidobacterium</taxon>
    </lineage>
</organism>
<dbReference type="Pfam" id="PF12833">
    <property type="entry name" value="HTH_18"/>
    <property type="match status" value="1"/>
</dbReference>
<keyword evidence="3" id="KW-0804">Transcription</keyword>
<dbReference type="EMBL" id="MWXA01000009">
    <property type="protein sequence ID" value="OZG65131.1"/>
    <property type="molecule type" value="Genomic_DNA"/>
</dbReference>
<dbReference type="GO" id="GO:0043565">
    <property type="term" value="F:sequence-specific DNA binding"/>
    <property type="evidence" value="ECO:0007669"/>
    <property type="project" value="InterPro"/>
</dbReference>
<keyword evidence="2" id="KW-0238">DNA-binding</keyword>
<keyword evidence="6" id="KW-1185">Reference proteome</keyword>
<evidence type="ECO:0000313" key="6">
    <source>
        <dbReference type="Proteomes" id="UP000216451"/>
    </source>
</evidence>
<evidence type="ECO:0000259" key="4">
    <source>
        <dbReference type="PROSITE" id="PS01124"/>
    </source>
</evidence>
<dbReference type="InterPro" id="IPR009057">
    <property type="entry name" value="Homeodomain-like_sf"/>
</dbReference>
<dbReference type="RefSeq" id="WP_415447774.1">
    <property type="nucleotide sequence ID" value="NZ_JBDNVV010000014.1"/>
</dbReference>
<evidence type="ECO:0000256" key="3">
    <source>
        <dbReference type="ARBA" id="ARBA00023163"/>
    </source>
</evidence>
<dbReference type="AlphaFoldDB" id="A0A261G129"/>
<dbReference type="GO" id="GO:0003700">
    <property type="term" value="F:DNA-binding transcription factor activity"/>
    <property type="evidence" value="ECO:0007669"/>
    <property type="project" value="InterPro"/>
</dbReference>
<name>A0A261G129_9BIFI</name>
<reference evidence="5 6" key="1">
    <citation type="journal article" date="2017" name="BMC Genomics">
        <title>Comparative genomic and phylogenomic analyses of the Bifidobacteriaceae family.</title>
        <authorList>
            <person name="Lugli G.A."/>
            <person name="Milani C."/>
            <person name="Turroni F."/>
            <person name="Duranti S."/>
            <person name="Mancabelli L."/>
            <person name="Mangifesta M."/>
            <person name="Ferrario C."/>
            <person name="Modesto M."/>
            <person name="Mattarelli P."/>
            <person name="Jiri K."/>
            <person name="van Sinderen D."/>
            <person name="Ventura M."/>
        </authorList>
    </citation>
    <scope>NUCLEOTIDE SEQUENCE [LARGE SCALE GENOMIC DNA]</scope>
    <source>
        <strain evidence="5 6">LMG 28769</strain>
    </source>
</reference>
<dbReference type="InterPro" id="IPR020449">
    <property type="entry name" value="Tscrpt_reg_AraC-type_HTH"/>
</dbReference>
<keyword evidence="1" id="KW-0805">Transcription regulation</keyword>
<evidence type="ECO:0000313" key="5">
    <source>
        <dbReference type="EMBL" id="OZG65131.1"/>
    </source>
</evidence>
<accession>A0A261G129</accession>
<dbReference type="InterPro" id="IPR018060">
    <property type="entry name" value="HTH_AraC"/>
</dbReference>
<evidence type="ECO:0000256" key="2">
    <source>
        <dbReference type="ARBA" id="ARBA00023125"/>
    </source>
</evidence>
<evidence type="ECO:0000256" key="1">
    <source>
        <dbReference type="ARBA" id="ARBA00023015"/>
    </source>
</evidence>
<dbReference type="PRINTS" id="PR00032">
    <property type="entry name" value="HTHARAC"/>
</dbReference>